<dbReference type="GeneID" id="101502146"/>
<evidence type="ECO:0000259" key="2">
    <source>
        <dbReference type="PROSITE" id="PS50126"/>
    </source>
</evidence>
<name>A0A1S2Y8T5_CICAR</name>
<evidence type="ECO:0000256" key="1">
    <source>
        <dbReference type="SAM" id="MobiDB-lite"/>
    </source>
</evidence>
<dbReference type="SUPFAM" id="SSF50249">
    <property type="entry name" value="Nucleic acid-binding proteins"/>
    <property type="match status" value="1"/>
</dbReference>
<reference evidence="3" key="1">
    <citation type="journal article" date="2013" name="Nat. Biotechnol.">
        <title>Draft genome sequence of chickpea (Cicer arietinum) provides a resource for trait improvement.</title>
        <authorList>
            <person name="Varshney R.K."/>
            <person name="Song C."/>
            <person name="Saxena R.K."/>
            <person name="Azam S."/>
            <person name="Yu S."/>
            <person name="Sharpe A.G."/>
            <person name="Cannon S."/>
            <person name="Baek J."/>
            <person name="Rosen B.D."/>
            <person name="Tar'an B."/>
            <person name="Millan T."/>
            <person name="Zhang X."/>
            <person name="Ramsay L.D."/>
            <person name="Iwata A."/>
            <person name="Wang Y."/>
            <person name="Nelson W."/>
            <person name="Farmer A.D."/>
            <person name="Gaur P.M."/>
            <person name="Soderlund C."/>
            <person name="Penmetsa R.V."/>
            <person name="Xu C."/>
            <person name="Bharti A.K."/>
            <person name="He W."/>
            <person name="Winter P."/>
            <person name="Zhao S."/>
            <person name="Hane J.K."/>
            <person name="Carrasquilla-Garcia N."/>
            <person name="Condie J.A."/>
            <person name="Upadhyaya H.D."/>
            <person name="Luo M.C."/>
            <person name="Thudi M."/>
            <person name="Gowda C.L."/>
            <person name="Singh N.P."/>
            <person name="Lichtenzveig J."/>
            <person name="Gali K.K."/>
            <person name="Rubio J."/>
            <person name="Nadarajan N."/>
            <person name="Dolezel J."/>
            <person name="Bansal K.C."/>
            <person name="Xu X."/>
            <person name="Edwards D."/>
            <person name="Zhang G."/>
            <person name="Kahl G."/>
            <person name="Gil J."/>
            <person name="Singh K.B."/>
            <person name="Datta S.K."/>
            <person name="Jackson S.A."/>
            <person name="Wang J."/>
            <person name="Cook D.R."/>
        </authorList>
    </citation>
    <scope>NUCLEOTIDE SEQUENCE [LARGE SCALE GENOMIC DNA]</scope>
    <source>
        <strain evidence="3">cv. CDC Frontier</strain>
    </source>
</reference>
<dbReference type="PROSITE" id="PS50126">
    <property type="entry name" value="S1"/>
    <property type="match status" value="1"/>
</dbReference>
<dbReference type="InterPro" id="IPR003029">
    <property type="entry name" value="S1_domain"/>
</dbReference>
<dbReference type="STRING" id="3827.A0A1S2Y8T5"/>
<dbReference type="KEGG" id="cam:101502146"/>
<feature type="compositionally biased region" description="Basic and acidic residues" evidence="1">
    <location>
        <begin position="366"/>
        <end position="392"/>
    </location>
</feature>
<dbReference type="InterPro" id="IPR012340">
    <property type="entry name" value="NA-bd_OB-fold"/>
</dbReference>
<feature type="region of interest" description="Disordered" evidence="1">
    <location>
        <begin position="608"/>
        <end position="670"/>
    </location>
</feature>
<dbReference type="Proteomes" id="UP000087171">
    <property type="component" value="Chromosome Ca5"/>
</dbReference>
<reference evidence="4" key="2">
    <citation type="submission" date="2025-08" db="UniProtKB">
        <authorList>
            <consortium name="RefSeq"/>
        </authorList>
    </citation>
    <scope>IDENTIFICATION</scope>
    <source>
        <tissue evidence="4">Etiolated seedlings</tissue>
    </source>
</reference>
<dbReference type="GO" id="GO:0000427">
    <property type="term" value="C:plastid-encoded plastid RNA polymerase complex"/>
    <property type="evidence" value="ECO:0007669"/>
    <property type="project" value="InterPro"/>
</dbReference>
<dbReference type="PANTHER" id="PTHR36371:SF1">
    <property type="entry name" value="PROTEIN PLASTID TRANSCRIPTIONALLY ACTIVE 10"/>
    <property type="match status" value="1"/>
</dbReference>
<feature type="compositionally biased region" description="Polar residues" evidence="1">
    <location>
        <begin position="640"/>
        <end position="660"/>
    </location>
</feature>
<dbReference type="RefSeq" id="XP_004500667.1">
    <property type="nucleotide sequence ID" value="XM_004500610.3"/>
</dbReference>
<feature type="compositionally biased region" description="Acidic residues" evidence="1">
    <location>
        <begin position="618"/>
        <end position="637"/>
    </location>
</feature>
<dbReference type="OrthoDB" id="514964at2759"/>
<accession>A0A1S2Y8T5</accession>
<proteinExistence type="predicted"/>
<feature type="region of interest" description="Disordered" evidence="1">
    <location>
        <begin position="366"/>
        <end position="396"/>
    </location>
</feature>
<keyword evidence="3" id="KW-1185">Reference proteome</keyword>
<gene>
    <name evidence="4" type="primary">LOC101502146</name>
</gene>
<evidence type="ECO:0000313" key="3">
    <source>
        <dbReference type="Proteomes" id="UP000087171"/>
    </source>
</evidence>
<dbReference type="InterPro" id="IPR044967">
    <property type="entry name" value="PTAC10"/>
</dbReference>
<dbReference type="PaxDb" id="3827-XP_004500667.1"/>
<sequence length="670" mass="78883">MQVFNNSYLFTFPKPPLNPLSPLFHHHRRSLPLILRKLPLTTVAKSFSSDEFPVDETFVQTFGPKSKETEEEARRRNWIERGWAPWEEILTPEADFARKSLNEGEEVPLSSPEAIEAFKMLNPRYRKKKMEEMGLTEEEYLAKQFEIKGEIPEPLETKWAGPLVVRLVPPRDWPPRGWEVDRKELAFIREAHKLQAKRVRLEDIENGVRTETDDVCLDRYKVFLKQYKEWVDANKDLLEEESYKIDQDYYPGRRKRGKDYKEGMYELPFYYPGQICVGKVTTLHLYQGAFVDIGGVYDGWVPIKNNDWFWIRHHIRVGMQVIVEITAKRDPYRFRFPIELRFVDPNIDHLIFNRFDCPPIFHREEDTNPDELRRDCGRPPIPRKDPGDKPAEEPLFSNHPYVDKLWQINVAEQMILTDMDVNPDKYKGKKLSDLVDEDDFDEEKSVQHTKVQYKNALLPKVTLKTSVKELDLEAALAERELHKKLWNEAKDRGEEYEITTLRRNIEMDEYDFMHWRRSFEEREALLRDISCRKTLGLPLEEPGRYVDASFFGKDQYDPTSPLYRYDYWGEPKNSEKSRKERVTDTHNKSIVGKGTVWCEMPYEDCAKQQPAGLRDKEVDDEGVEEEDDDDDDDDDFDFSILSNLGNNISDQLHVNGTESSRISDEGVFGD</sequence>
<organism evidence="3 4">
    <name type="scientific">Cicer arietinum</name>
    <name type="common">Chickpea</name>
    <name type="synonym">Garbanzo</name>
    <dbReference type="NCBI Taxonomy" id="3827"/>
    <lineage>
        <taxon>Eukaryota</taxon>
        <taxon>Viridiplantae</taxon>
        <taxon>Streptophyta</taxon>
        <taxon>Embryophyta</taxon>
        <taxon>Tracheophyta</taxon>
        <taxon>Spermatophyta</taxon>
        <taxon>Magnoliopsida</taxon>
        <taxon>eudicotyledons</taxon>
        <taxon>Gunneridae</taxon>
        <taxon>Pentapetalae</taxon>
        <taxon>rosids</taxon>
        <taxon>fabids</taxon>
        <taxon>Fabales</taxon>
        <taxon>Fabaceae</taxon>
        <taxon>Papilionoideae</taxon>
        <taxon>50 kb inversion clade</taxon>
        <taxon>NPAAA clade</taxon>
        <taxon>Hologalegina</taxon>
        <taxon>IRL clade</taxon>
        <taxon>Cicereae</taxon>
        <taxon>Cicer</taxon>
    </lineage>
</organism>
<evidence type="ECO:0000313" key="4">
    <source>
        <dbReference type="RefSeq" id="XP_004500667.1"/>
    </source>
</evidence>
<dbReference type="GO" id="GO:0009507">
    <property type="term" value="C:chloroplast"/>
    <property type="evidence" value="ECO:0007669"/>
    <property type="project" value="TreeGrafter"/>
</dbReference>
<dbReference type="GO" id="GO:0003723">
    <property type="term" value="F:RNA binding"/>
    <property type="evidence" value="ECO:0007669"/>
    <property type="project" value="InterPro"/>
</dbReference>
<dbReference type="eggNOG" id="ENOG502QPXQ">
    <property type="taxonomic scope" value="Eukaryota"/>
</dbReference>
<dbReference type="PANTHER" id="PTHR36371">
    <property type="entry name" value="PROTEIN PLASTID TRANSCRIPTIONALLY ACTIVE 10"/>
    <property type="match status" value="1"/>
</dbReference>
<dbReference type="AlphaFoldDB" id="A0A1S2Y8T5"/>
<protein>
    <submittedName>
        <fullName evidence="4">Protein PLASTID TRANSCRIPTIONALLY ACTIVE 10</fullName>
    </submittedName>
</protein>
<feature type="domain" description="S1 motif" evidence="2">
    <location>
        <begin position="273"/>
        <end position="341"/>
    </location>
</feature>